<dbReference type="EMBL" id="ABJB010644223">
    <property type="status" value="NOT_ANNOTATED_CDS"/>
    <property type="molecule type" value="Genomic_DNA"/>
</dbReference>
<dbReference type="PROSITE" id="PS50011">
    <property type="entry name" value="PROTEIN_KINASE_DOM"/>
    <property type="match status" value="1"/>
</dbReference>
<dbReference type="Gene3D" id="3.30.200.20">
    <property type="entry name" value="Phosphorylase Kinase, domain 1"/>
    <property type="match status" value="1"/>
</dbReference>
<evidence type="ECO:0000256" key="10">
    <source>
        <dbReference type="ARBA" id="ARBA00023136"/>
    </source>
</evidence>
<dbReference type="PRINTS" id="PR00109">
    <property type="entry name" value="TYRKINASE"/>
</dbReference>
<dbReference type="InterPro" id="IPR020067">
    <property type="entry name" value="Frizzled_dom"/>
</dbReference>
<evidence type="ECO:0000313" key="26">
    <source>
        <dbReference type="EMBL" id="EEC12446.1"/>
    </source>
</evidence>
<keyword evidence="5 20" id="KW-0812">Transmembrane</keyword>
<dbReference type="Gene3D" id="1.10.510.10">
    <property type="entry name" value="Transferase(Phosphotransferase) domain 1"/>
    <property type="match status" value="1"/>
</dbReference>
<evidence type="ECO:0000256" key="9">
    <source>
        <dbReference type="ARBA" id="ARBA00022989"/>
    </source>
</evidence>
<evidence type="ECO:0000259" key="23">
    <source>
        <dbReference type="PROSITE" id="PS50011"/>
    </source>
</evidence>
<dbReference type="EC" id="2.7.10.1" evidence="20"/>
<feature type="binding site" evidence="16">
    <location>
        <begin position="562"/>
        <end position="568"/>
    </location>
    <ligand>
        <name>ATP</name>
        <dbReference type="ChEBI" id="CHEBI:30616"/>
    </ligand>
</feature>
<evidence type="ECO:0000256" key="18">
    <source>
        <dbReference type="PROSITE-ProRule" id="PRU00121"/>
    </source>
</evidence>
<keyword evidence="8 16" id="KW-0067">ATP-binding</keyword>
<dbReference type="GO" id="GO:0005524">
    <property type="term" value="F:ATP binding"/>
    <property type="evidence" value="ECO:0007669"/>
    <property type="project" value="UniProtKB-UniRule"/>
</dbReference>
<feature type="active site" description="Proton acceptor" evidence="15">
    <location>
        <position position="624"/>
    </location>
</feature>
<feature type="domain" description="FZ" evidence="24">
    <location>
        <begin position="173"/>
        <end position="311"/>
    </location>
</feature>
<evidence type="ECO:0000256" key="21">
    <source>
        <dbReference type="SAM" id="MobiDB-lite"/>
    </source>
</evidence>
<evidence type="ECO:0000256" key="14">
    <source>
        <dbReference type="ARBA" id="ARBA00051243"/>
    </source>
</evidence>
<feature type="domain" description="Protein kinase" evidence="23">
    <location>
        <begin position="480"/>
        <end position="755"/>
    </location>
</feature>
<dbReference type="EMBL" id="ABJB010461382">
    <property type="status" value="NOT_ANNOTATED_CDS"/>
    <property type="molecule type" value="Genomic_DNA"/>
</dbReference>
<dbReference type="InterPro" id="IPR036179">
    <property type="entry name" value="Ig-like_dom_sf"/>
</dbReference>
<dbReference type="VEuPathDB" id="VectorBase:ISCW010222"/>
<dbReference type="EMBL" id="ABJB010399045">
    <property type="status" value="NOT_ANNOTATED_CDS"/>
    <property type="molecule type" value="Genomic_DNA"/>
</dbReference>
<evidence type="ECO:0000256" key="11">
    <source>
        <dbReference type="ARBA" id="ARBA00023137"/>
    </source>
</evidence>
<dbReference type="EMBL" id="ABJB011009690">
    <property type="status" value="NOT_ANNOTATED_CDS"/>
    <property type="molecule type" value="Genomic_DNA"/>
</dbReference>
<dbReference type="PROSITE" id="PS00239">
    <property type="entry name" value="RECEPTOR_TYR_KIN_II"/>
    <property type="match status" value="1"/>
</dbReference>
<dbReference type="SUPFAM" id="SSF57440">
    <property type="entry name" value="Kringle-like"/>
    <property type="match status" value="1"/>
</dbReference>
<dbReference type="PROSITE" id="PS00109">
    <property type="entry name" value="PROTEIN_KINASE_TYR"/>
    <property type="match status" value="1"/>
</dbReference>
<feature type="transmembrane region" description="Helical" evidence="22">
    <location>
        <begin position="406"/>
        <end position="430"/>
    </location>
</feature>
<evidence type="ECO:0000256" key="17">
    <source>
        <dbReference type="PIRSR" id="PIRSR000615-3"/>
    </source>
</evidence>
<keyword evidence="17" id="KW-0460">Magnesium</keyword>
<feature type="binding site" evidence="16">
    <location>
        <begin position="487"/>
        <end position="494"/>
    </location>
    <ligand>
        <name>ATP</name>
        <dbReference type="ChEBI" id="CHEBI:30616"/>
    </ligand>
</feature>
<dbReference type="EMBL" id="ABJB010606785">
    <property type="status" value="NOT_ANNOTATED_CDS"/>
    <property type="molecule type" value="Genomic_DNA"/>
</dbReference>
<dbReference type="InterPro" id="IPR050122">
    <property type="entry name" value="RTK"/>
</dbReference>
<evidence type="ECO:0000256" key="8">
    <source>
        <dbReference type="ARBA" id="ARBA00022840"/>
    </source>
</evidence>
<keyword evidence="2 20" id="KW-0597">Phosphoprotein</keyword>
<dbReference type="SUPFAM" id="SSF48726">
    <property type="entry name" value="Immunoglobulin"/>
    <property type="match status" value="1"/>
</dbReference>
<dbReference type="PRINTS" id="PR00018">
    <property type="entry name" value="KRINGLE"/>
</dbReference>
<keyword evidence="3 18" id="KW-0420">Kringle</keyword>
<feature type="binding site" evidence="16 19">
    <location>
        <position position="515"/>
    </location>
    <ligand>
        <name>ATP</name>
        <dbReference type="ChEBI" id="CHEBI:30616"/>
    </ligand>
</feature>
<evidence type="ECO:0000256" key="7">
    <source>
        <dbReference type="ARBA" id="ARBA00022777"/>
    </source>
</evidence>
<evidence type="ECO:0000256" key="1">
    <source>
        <dbReference type="ARBA" id="ARBA00004479"/>
    </source>
</evidence>
<dbReference type="InterPro" id="IPR020635">
    <property type="entry name" value="Tyr_kinase_cat_dom"/>
</dbReference>
<keyword evidence="6 16" id="KW-0547">Nucleotide-binding</keyword>
<evidence type="ECO:0000313" key="27">
    <source>
        <dbReference type="EnsemblMetazoa" id="ISCW010222-PA"/>
    </source>
</evidence>
<dbReference type="EMBL" id="ABJB010499230">
    <property type="status" value="NOT_ANNOTATED_CDS"/>
    <property type="molecule type" value="Genomic_DNA"/>
</dbReference>
<comment type="subcellular location">
    <subcellularLocation>
        <location evidence="1">Membrane</location>
        <topology evidence="1">Single-pass type I membrane protein</topology>
    </subcellularLocation>
</comment>
<feature type="binding site" evidence="17">
    <location>
        <position position="629"/>
    </location>
    <ligand>
        <name>Mg(2+)</name>
        <dbReference type="ChEBI" id="CHEBI:18420"/>
    </ligand>
</feature>
<dbReference type="PROSITE" id="PS50038">
    <property type="entry name" value="FZ"/>
    <property type="match status" value="1"/>
</dbReference>
<dbReference type="PANTHER" id="PTHR24416">
    <property type="entry name" value="TYROSINE-PROTEIN KINASE RECEPTOR"/>
    <property type="match status" value="1"/>
</dbReference>
<evidence type="ECO:0000256" key="13">
    <source>
        <dbReference type="ARBA" id="ARBA00023180"/>
    </source>
</evidence>
<proteinExistence type="evidence at protein level"/>
<keyword evidence="10 22" id="KW-0472">Membrane</keyword>
<dbReference type="HOGENOM" id="CLU_000288_30_4_1"/>
<evidence type="ECO:0007829" key="29">
    <source>
        <dbReference type="PeptideAtlas" id="B7Q0S4"/>
    </source>
</evidence>
<dbReference type="Pfam" id="PF07714">
    <property type="entry name" value="PK_Tyr_Ser-Thr"/>
    <property type="match status" value="1"/>
</dbReference>
<dbReference type="GO" id="GO:0005886">
    <property type="term" value="C:plasma membrane"/>
    <property type="evidence" value="ECO:0000318"/>
    <property type="project" value="GO_Central"/>
</dbReference>
<dbReference type="PROSITE" id="PS00021">
    <property type="entry name" value="KRINGLE_1"/>
    <property type="match status" value="1"/>
</dbReference>
<dbReference type="GO" id="GO:0004714">
    <property type="term" value="F:transmembrane receptor protein tyrosine kinase activity"/>
    <property type="evidence" value="ECO:0000318"/>
    <property type="project" value="GO_Central"/>
</dbReference>
<keyword evidence="4 26" id="KW-0808">Transferase</keyword>
<dbReference type="EnsemblMetazoa" id="ISCW010222-RA">
    <property type="protein sequence ID" value="ISCW010222-PA"/>
    <property type="gene ID" value="ISCW010222"/>
</dbReference>
<evidence type="ECO:0000256" key="12">
    <source>
        <dbReference type="ARBA" id="ARBA00023157"/>
    </source>
</evidence>
<dbReference type="OrthoDB" id="10005095at2759"/>
<dbReference type="GO" id="GO:0017147">
    <property type="term" value="F:Wnt-protein binding"/>
    <property type="evidence" value="ECO:0000318"/>
    <property type="project" value="GO_Central"/>
</dbReference>
<dbReference type="EMBL" id="ABJB010676067">
    <property type="status" value="NOT_ANNOTATED_CDS"/>
    <property type="molecule type" value="Genomic_DNA"/>
</dbReference>
<organism>
    <name type="scientific">Ixodes scapularis</name>
    <name type="common">Black-legged tick</name>
    <name type="synonym">Deer tick</name>
    <dbReference type="NCBI Taxonomy" id="6945"/>
    <lineage>
        <taxon>Eukaryota</taxon>
        <taxon>Metazoa</taxon>
        <taxon>Ecdysozoa</taxon>
        <taxon>Arthropoda</taxon>
        <taxon>Chelicerata</taxon>
        <taxon>Arachnida</taxon>
        <taxon>Acari</taxon>
        <taxon>Parasitiformes</taxon>
        <taxon>Ixodida</taxon>
        <taxon>Ixodoidea</taxon>
        <taxon>Ixodidae</taxon>
        <taxon>Ixodinae</taxon>
        <taxon>Ixodes</taxon>
    </lineage>
</organism>
<protein>
    <recommendedName>
        <fullName evidence="20">Tyrosine-protein kinase receptor</fullName>
        <ecNumber evidence="20">2.7.10.1</ecNumber>
    </recommendedName>
</protein>
<gene>
    <name evidence="26" type="ORF">IscW_ISCW010222</name>
</gene>
<name>B7Q0S4_IXOSC</name>
<keyword evidence="20 26" id="KW-0675">Receptor</keyword>
<dbReference type="FunFam" id="1.10.510.10:FF:000116">
    <property type="entry name" value="inactive tyrosine-protein kinase transmembrane receptor ROR1"/>
    <property type="match status" value="1"/>
</dbReference>
<accession>B7Q0S4</accession>
<keyword evidence="11" id="KW-0829">Tyrosine-protein kinase</keyword>
<evidence type="ECO:0000256" key="3">
    <source>
        <dbReference type="ARBA" id="ARBA00022572"/>
    </source>
</evidence>
<dbReference type="Pfam" id="PF00051">
    <property type="entry name" value="Kringle"/>
    <property type="match status" value="1"/>
</dbReference>
<feature type="domain" description="Kringle" evidence="25">
    <location>
        <begin position="326"/>
        <end position="402"/>
    </location>
</feature>
<reference evidence="26 28" key="1">
    <citation type="submission" date="2008-03" db="EMBL/GenBank/DDBJ databases">
        <title>Annotation of Ixodes scapularis.</title>
        <authorList>
            <consortium name="Ixodes scapularis Genome Project Consortium"/>
            <person name="Caler E."/>
            <person name="Hannick L.I."/>
            <person name="Bidwell S."/>
            <person name="Joardar V."/>
            <person name="Thiagarajan M."/>
            <person name="Amedeo P."/>
            <person name="Galinsky K.J."/>
            <person name="Schobel S."/>
            <person name="Inman J."/>
            <person name="Hostetler J."/>
            <person name="Miller J."/>
            <person name="Hammond M."/>
            <person name="Megy K."/>
            <person name="Lawson D."/>
            <person name="Kodira C."/>
            <person name="Sutton G."/>
            <person name="Meyer J."/>
            <person name="Hill C.A."/>
            <person name="Birren B."/>
            <person name="Nene V."/>
            <person name="Collins F."/>
            <person name="Alarcon-Chaidez F."/>
            <person name="Wikel S."/>
            <person name="Strausberg R."/>
        </authorList>
    </citation>
    <scope>NUCLEOTIDE SEQUENCE [LARGE SCALE GENOMIC DNA]</scope>
    <source>
        <strain evidence="28">Wikel</strain>
        <strain evidence="26">Wikel colony</strain>
    </source>
</reference>
<dbReference type="InterPro" id="IPR011009">
    <property type="entry name" value="Kinase-like_dom_sf"/>
</dbReference>
<dbReference type="PaxDb" id="6945-B7Q0S4"/>
<comment type="similarity">
    <text evidence="20">Belongs to the protein kinase superfamily. Tyr protein kinase family. Insulin receptor subfamily.</text>
</comment>
<dbReference type="PROSITE" id="PS50070">
    <property type="entry name" value="KRINGLE_2"/>
    <property type="match status" value="1"/>
</dbReference>
<dbReference type="InterPro" id="IPR041775">
    <property type="entry name" value="Ror-like_CRD"/>
</dbReference>
<evidence type="ECO:0000256" key="6">
    <source>
        <dbReference type="ARBA" id="ARBA00022741"/>
    </source>
</evidence>
<comment type="catalytic activity">
    <reaction evidence="14 20">
        <text>L-tyrosyl-[protein] + ATP = O-phospho-L-tyrosyl-[protein] + ADP + H(+)</text>
        <dbReference type="Rhea" id="RHEA:10596"/>
        <dbReference type="Rhea" id="RHEA-COMP:10136"/>
        <dbReference type="Rhea" id="RHEA-COMP:20101"/>
        <dbReference type="ChEBI" id="CHEBI:15378"/>
        <dbReference type="ChEBI" id="CHEBI:30616"/>
        <dbReference type="ChEBI" id="CHEBI:46858"/>
        <dbReference type="ChEBI" id="CHEBI:61978"/>
        <dbReference type="ChEBI" id="CHEBI:456216"/>
        <dbReference type="EC" id="2.7.10.1"/>
    </reaction>
</comment>
<evidence type="ECO:0000256" key="5">
    <source>
        <dbReference type="ARBA" id="ARBA00022692"/>
    </source>
</evidence>
<dbReference type="GO" id="GO:0046872">
    <property type="term" value="F:metal ion binding"/>
    <property type="evidence" value="ECO:0007669"/>
    <property type="project" value="UniProtKB-KW"/>
</dbReference>
<dbReference type="CDD" id="cd05048">
    <property type="entry name" value="PTKc_Ror"/>
    <property type="match status" value="1"/>
</dbReference>
<feature type="region of interest" description="Disordered" evidence="21">
    <location>
        <begin position="769"/>
        <end position="809"/>
    </location>
</feature>
<dbReference type="CDD" id="cd00108">
    <property type="entry name" value="KR"/>
    <property type="match status" value="1"/>
</dbReference>
<dbReference type="InterPro" id="IPR036790">
    <property type="entry name" value="Frizzled_dom_sf"/>
</dbReference>
<dbReference type="InterPro" id="IPR013806">
    <property type="entry name" value="Kringle-like"/>
</dbReference>
<dbReference type="SUPFAM" id="SSF56112">
    <property type="entry name" value="Protein kinase-like (PK-like)"/>
    <property type="match status" value="1"/>
</dbReference>
<dbReference type="GO" id="GO:0016787">
    <property type="term" value="F:hydrolase activity"/>
    <property type="evidence" value="ECO:0007669"/>
    <property type="project" value="UniProtKB-KW"/>
</dbReference>
<dbReference type="InterPro" id="IPR002011">
    <property type="entry name" value="Tyr_kinase_rcpt_2_CS"/>
</dbReference>
<dbReference type="STRING" id="6945.B7Q0S4"/>
<keyword evidence="28" id="KW-1185">Reference proteome</keyword>
<dbReference type="Pfam" id="PF01392">
    <property type="entry name" value="Fz"/>
    <property type="match status" value="1"/>
</dbReference>
<keyword evidence="7 26" id="KW-0418">Kinase</keyword>
<evidence type="ECO:0000313" key="28">
    <source>
        <dbReference type="Proteomes" id="UP000001555"/>
    </source>
</evidence>
<feature type="compositionally biased region" description="Low complexity" evidence="21">
    <location>
        <begin position="769"/>
        <end position="783"/>
    </location>
</feature>
<dbReference type="InterPro" id="IPR017441">
    <property type="entry name" value="Protein_kinase_ATP_BS"/>
</dbReference>
<keyword evidence="29" id="KW-1267">Proteomics identification</keyword>
<feature type="region of interest" description="Disordered" evidence="21">
    <location>
        <begin position="1"/>
        <end position="32"/>
    </location>
</feature>
<evidence type="ECO:0000256" key="16">
    <source>
        <dbReference type="PIRSR" id="PIRSR000615-2"/>
    </source>
</evidence>
<dbReference type="InParanoid" id="B7Q0S4"/>
<dbReference type="InterPro" id="IPR038178">
    <property type="entry name" value="Kringle_sf"/>
</dbReference>
<evidence type="ECO:0000256" key="22">
    <source>
        <dbReference type="SAM" id="Phobius"/>
    </source>
</evidence>
<dbReference type="GO" id="GO:0043235">
    <property type="term" value="C:receptor complex"/>
    <property type="evidence" value="ECO:0000318"/>
    <property type="project" value="GO_Central"/>
</dbReference>
<dbReference type="PANTHER" id="PTHR24416:SF611">
    <property type="entry name" value="TYROSINE-PROTEIN KINASE TRANSMEMBRANE RECEPTOR ROR"/>
    <property type="match status" value="1"/>
</dbReference>
<sequence length="829" mass="90362">MQPVPFESSDVDQETNEVATSTSATSHSSASASGYGSRLRIVSADVHDTGYYRCEASDGRNVVETTGILRVSAAGGVNRRKSPGRNRGSGGVVVVVSCVAADNAMAAERAVPSRDRVGFVVFVSLLCYAQVDSAPRNDTTTASENATLSQASTGGNELPIVGPPPPLPPISGGGGGSCQIYQGITCGQYLGNRSVFVRPPPATMAAMEEKLAAAFTVIATSQDVSPQCHKYAIPSLCFFAFPPCEPGAPGGRAPEPRSVCRDECELLEHSLCRMEYSIAKRHPLIGQQKILPVCEELAPVGSPESESCLRLGVPHREAEDVNKEETCYVHGGEDYRGTVAETISGLPCQLWTHQILFSRIAEYPEIVGGHNYCRNPGGMDVQPWCFTSGPVVKKEVCNIPKCVDYLWLYILLPSIATMALVGLLLAIACFRRRGKPSPNLPPTKGPKGVALRGPPQQNNMELNRLLPRATRAPEVPSPQVRFLQELGEGAFGKVYRGELLPVKRDCSLPIQVAIKTLKENAAMKTQQDFQREAELMSDLQHPNIVCLLGVCTKEEPLCMLFEYMPHGDLHEFLVQHSPRCEGTTQVLDLADFLHISRQASQSINAFFVAAGMEYLSAHHYVHRDLAARNCLVGESLTVKISDFGLSRDVYSSDYYRVQSKSLLPVRWMPPESILYGRFTTDSDVWSFGVVLWEVFSYGLQPYYGYANQEVIDLVRGRQLLPCPEDCPPHLYALMVECWHEVPNRRPHFRELHARLCSWQALHARSASLSTHGSNHTGSTSVSHKGGSPLLGAGVGAAPERPVTPLGGRPPLLQHFGGAYNAMDARVSKV</sequence>
<dbReference type="InterPro" id="IPR001245">
    <property type="entry name" value="Ser-Thr/Tyr_kinase_cat_dom"/>
</dbReference>
<dbReference type="PROSITE" id="PS00107">
    <property type="entry name" value="PROTEIN_KINASE_ATP"/>
    <property type="match status" value="1"/>
</dbReference>
<dbReference type="EMBL" id="DS833764">
    <property type="protein sequence ID" value="EEC12446.1"/>
    <property type="molecule type" value="Genomic_DNA"/>
</dbReference>
<feature type="compositionally biased region" description="Low complexity" evidence="21">
    <location>
        <begin position="19"/>
        <end position="32"/>
    </location>
</feature>
<dbReference type="CDD" id="cd07459">
    <property type="entry name" value="CRD_TK_ROR_like"/>
    <property type="match status" value="1"/>
</dbReference>
<keyword evidence="12" id="KW-1015">Disulfide bond</keyword>
<dbReference type="FunFam" id="2.40.20.10:FF:000021">
    <property type="entry name" value="Tyrosine-protein kinase receptor"/>
    <property type="match status" value="1"/>
</dbReference>
<evidence type="ECO:0000256" key="4">
    <source>
        <dbReference type="ARBA" id="ARBA00022679"/>
    </source>
</evidence>
<feature type="binding site" evidence="17">
    <location>
        <position position="642"/>
    </location>
    <ligand>
        <name>Mg(2+)</name>
        <dbReference type="ChEBI" id="CHEBI:18420"/>
    </ligand>
</feature>
<dbReference type="InterPro" id="IPR018056">
    <property type="entry name" value="Kringle_CS"/>
</dbReference>
<keyword evidence="26" id="KW-0378">Hydrolase</keyword>
<dbReference type="VEuPathDB" id="VectorBase:ISCP_007552"/>
<evidence type="ECO:0000259" key="25">
    <source>
        <dbReference type="PROSITE" id="PS50070"/>
    </source>
</evidence>
<evidence type="ECO:0000256" key="19">
    <source>
        <dbReference type="PROSITE-ProRule" id="PRU10141"/>
    </source>
</evidence>
<dbReference type="Gene3D" id="1.10.2000.10">
    <property type="entry name" value="Frizzled cysteine-rich domain"/>
    <property type="match status" value="1"/>
</dbReference>
<comment type="caution">
    <text evidence="18">Lacks conserved residue(s) required for the propagation of feature annotation.</text>
</comment>
<keyword evidence="9 22" id="KW-1133">Transmembrane helix</keyword>
<evidence type="ECO:0000256" key="15">
    <source>
        <dbReference type="PIRSR" id="PIRSR000615-1"/>
    </source>
</evidence>
<dbReference type="EMBL" id="ABJB010877164">
    <property type="status" value="NOT_ANNOTATED_CDS"/>
    <property type="molecule type" value="Genomic_DNA"/>
</dbReference>
<keyword evidence="13" id="KW-0325">Glycoprotein</keyword>
<evidence type="ECO:0000256" key="2">
    <source>
        <dbReference type="ARBA" id="ARBA00022553"/>
    </source>
</evidence>
<evidence type="ECO:0000256" key="20">
    <source>
        <dbReference type="RuleBase" id="RU000312"/>
    </source>
</evidence>
<evidence type="ECO:0000259" key="24">
    <source>
        <dbReference type="PROSITE" id="PS50038"/>
    </source>
</evidence>
<dbReference type="InterPro" id="IPR008266">
    <property type="entry name" value="Tyr_kinase_AS"/>
</dbReference>
<keyword evidence="17" id="KW-0479">Metal-binding</keyword>
<dbReference type="Gene3D" id="2.40.20.10">
    <property type="entry name" value="Plasminogen Kringle 4"/>
    <property type="match status" value="1"/>
</dbReference>
<dbReference type="PIRSF" id="PIRSF000615">
    <property type="entry name" value="TyrPK_CSF1-R"/>
    <property type="match status" value="1"/>
</dbReference>
<reference evidence="27" key="2">
    <citation type="submission" date="2020-05" db="UniProtKB">
        <authorList>
            <consortium name="EnsemblMetazoa"/>
        </authorList>
    </citation>
    <scope>IDENTIFICATION</scope>
    <source>
        <strain evidence="27">wikel</strain>
    </source>
</reference>
<dbReference type="VEuPathDB" id="VectorBase:ISCI010222"/>
<dbReference type="AlphaFoldDB" id="B7Q0S4"/>
<dbReference type="InterPro" id="IPR000001">
    <property type="entry name" value="Kringle"/>
</dbReference>
<dbReference type="SMART" id="SM00219">
    <property type="entry name" value="TyrKc"/>
    <property type="match status" value="1"/>
</dbReference>
<dbReference type="GO" id="GO:0030424">
    <property type="term" value="C:axon"/>
    <property type="evidence" value="ECO:0000318"/>
    <property type="project" value="GO_Central"/>
</dbReference>
<dbReference type="GO" id="GO:0007169">
    <property type="term" value="P:cell surface receptor protein tyrosine kinase signaling pathway"/>
    <property type="evidence" value="ECO:0000318"/>
    <property type="project" value="GO_Central"/>
</dbReference>
<dbReference type="FunFam" id="3.30.200.20:FF:000139">
    <property type="entry name" value="inactive tyrosine-protein kinase transmembrane receptor ROR1"/>
    <property type="match status" value="1"/>
</dbReference>
<dbReference type="FunCoup" id="B7Q0S4">
    <property type="interactions" value="50"/>
</dbReference>
<dbReference type="Proteomes" id="UP000001555">
    <property type="component" value="Unassembled WGS sequence"/>
</dbReference>
<feature type="binding site" evidence="16">
    <location>
        <position position="628"/>
    </location>
    <ligand>
        <name>ATP</name>
        <dbReference type="ChEBI" id="CHEBI:30616"/>
    </ligand>
</feature>
<dbReference type="InterPro" id="IPR000719">
    <property type="entry name" value="Prot_kinase_dom"/>
</dbReference>
<dbReference type="SMART" id="SM00130">
    <property type="entry name" value="KR"/>
    <property type="match status" value="1"/>
</dbReference>